<comment type="caution">
    <text evidence="2">The sequence shown here is derived from an EMBL/GenBank/DDBJ whole genome shotgun (WGS) entry which is preliminary data.</text>
</comment>
<protein>
    <submittedName>
        <fullName evidence="2">Uncharacterized protein</fullName>
    </submittedName>
</protein>
<dbReference type="AlphaFoldDB" id="A0A1V4KAW6"/>
<reference evidence="2 3" key="1">
    <citation type="submission" date="2016-02" db="EMBL/GenBank/DDBJ databases">
        <title>Band-tailed pigeon sequencing and assembly.</title>
        <authorList>
            <person name="Soares A.E."/>
            <person name="Novak B.J."/>
            <person name="Rice E.S."/>
            <person name="O'Connell B."/>
            <person name="Chang D."/>
            <person name="Weber S."/>
            <person name="Shapiro B."/>
        </authorList>
    </citation>
    <scope>NUCLEOTIDE SEQUENCE [LARGE SCALE GENOMIC DNA]</scope>
    <source>
        <strain evidence="2">BTP2013</strain>
        <tissue evidence="2">Blood</tissue>
    </source>
</reference>
<feature type="region of interest" description="Disordered" evidence="1">
    <location>
        <begin position="48"/>
        <end position="74"/>
    </location>
</feature>
<accession>A0A1V4KAW6</accession>
<dbReference type="EMBL" id="LSYS01004127">
    <property type="protein sequence ID" value="OPJ81027.1"/>
    <property type="molecule type" value="Genomic_DNA"/>
</dbReference>
<gene>
    <name evidence="2" type="ORF">AV530_000173</name>
</gene>
<proteinExistence type="predicted"/>
<keyword evidence="3" id="KW-1185">Reference proteome</keyword>
<organism evidence="2 3">
    <name type="scientific">Patagioenas fasciata monilis</name>
    <dbReference type="NCBI Taxonomy" id="372326"/>
    <lineage>
        <taxon>Eukaryota</taxon>
        <taxon>Metazoa</taxon>
        <taxon>Chordata</taxon>
        <taxon>Craniata</taxon>
        <taxon>Vertebrata</taxon>
        <taxon>Euteleostomi</taxon>
        <taxon>Archelosauria</taxon>
        <taxon>Archosauria</taxon>
        <taxon>Dinosauria</taxon>
        <taxon>Saurischia</taxon>
        <taxon>Theropoda</taxon>
        <taxon>Coelurosauria</taxon>
        <taxon>Aves</taxon>
        <taxon>Neognathae</taxon>
        <taxon>Neoaves</taxon>
        <taxon>Columbimorphae</taxon>
        <taxon>Columbiformes</taxon>
        <taxon>Columbidae</taxon>
        <taxon>Patagioenas</taxon>
    </lineage>
</organism>
<dbReference type="Proteomes" id="UP000190648">
    <property type="component" value="Unassembled WGS sequence"/>
</dbReference>
<evidence type="ECO:0000313" key="2">
    <source>
        <dbReference type="EMBL" id="OPJ81027.1"/>
    </source>
</evidence>
<name>A0A1V4KAW6_PATFA</name>
<evidence type="ECO:0000313" key="3">
    <source>
        <dbReference type="Proteomes" id="UP000190648"/>
    </source>
</evidence>
<sequence>MLVMLALRALLALLAMLAMLALLALLATLAMLHPLHCRVRPQLTPHLGRASAAEGRTHKKFPRAVPARTGSGPHASHVSRVAIVLLLAKISAVLRPKKPFR</sequence>
<evidence type="ECO:0000256" key="1">
    <source>
        <dbReference type="SAM" id="MobiDB-lite"/>
    </source>
</evidence>